<reference evidence="5 6" key="1">
    <citation type="journal article" date="2014" name="Syst. Appl. Microbiol.">
        <title>Complete genomes of freshwater sulfur oxidizers Sulfuricella denitrificans skB26 and Sulfuritalea hydrogenivorans sk43H: genetic insights into the sulfur oxidation pathway of betaproteobacteria.</title>
        <authorList>
            <person name="Watanabe T."/>
            <person name="Kojima H."/>
            <person name="Fukui M."/>
        </authorList>
    </citation>
    <scope>NUCLEOTIDE SEQUENCE [LARGE SCALE GENOMIC DNA]</scope>
    <source>
        <strain evidence="5">DSM22779</strain>
    </source>
</reference>
<evidence type="ECO:0000256" key="1">
    <source>
        <dbReference type="ARBA" id="ARBA00010556"/>
    </source>
</evidence>
<dbReference type="Pfam" id="PF01835">
    <property type="entry name" value="MG2"/>
    <property type="match status" value="1"/>
</dbReference>
<keyword evidence="6" id="KW-1185">Reference proteome</keyword>
<dbReference type="RefSeq" id="WP_171817390.1">
    <property type="nucleotide sequence ID" value="NZ_AP012547.1"/>
</dbReference>
<dbReference type="GO" id="GO:0004866">
    <property type="term" value="F:endopeptidase inhibitor activity"/>
    <property type="evidence" value="ECO:0007669"/>
    <property type="project" value="InterPro"/>
</dbReference>
<dbReference type="InterPro" id="IPR002890">
    <property type="entry name" value="MG2"/>
</dbReference>
<dbReference type="EMBL" id="AP012547">
    <property type="protein sequence ID" value="BAO31029.1"/>
    <property type="molecule type" value="Genomic_DNA"/>
</dbReference>
<proteinExistence type="inferred from homology"/>
<dbReference type="InterPro" id="IPR001599">
    <property type="entry name" value="Macroglobln_a2"/>
</dbReference>
<dbReference type="PANTHER" id="PTHR40094:SF1">
    <property type="entry name" value="UBIQUITIN DOMAIN-CONTAINING PROTEIN"/>
    <property type="match status" value="1"/>
</dbReference>
<evidence type="ECO:0000256" key="2">
    <source>
        <dbReference type="SAM" id="SignalP"/>
    </source>
</evidence>
<keyword evidence="2" id="KW-0732">Signal</keyword>
<dbReference type="KEGG" id="shd:SUTH_03256"/>
<dbReference type="Pfam" id="PF00207">
    <property type="entry name" value="A2M"/>
    <property type="match status" value="1"/>
</dbReference>
<evidence type="ECO:0000313" key="6">
    <source>
        <dbReference type="Proteomes" id="UP000031637"/>
    </source>
</evidence>
<comment type="similarity">
    <text evidence="1">Belongs to the protease inhibitor I39 (alpha-2-macroglobulin) family. Bacterial alpha-2-macroglobulin subfamily.</text>
</comment>
<evidence type="ECO:0000259" key="4">
    <source>
        <dbReference type="SMART" id="SM01360"/>
    </source>
</evidence>
<accession>W0SHX8</accession>
<feature type="domain" description="Alpha-2-macroglobulin bait region" evidence="3">
    <location>
        <begin position="976"/>
        <end position="1156"/>
    </location>
</feature>
<evidence type="ECO:0000313" key="5">
    <source>
        <dbReference type="EMBL" id="BAO31029.1"/>
    </source>
</evidence>
<dbReference type="STRING" id="1223802.SUTH_03256"/>
<dbReference type="InterPro" id="IPR011625">
    <property type="entry name" value="A2M_N_BRD"/>
</dbReference>
<protein>
    <submittedName>
        <fullName evidence="5">Large extracellular alpha-helical protein</fullName>
    </submittedName>
</protein>
<feature type="chain" id="PRO_5004795842" evidence="2">
    <location>
        <begin position="20"/>
        <end position="1887"/>
    </location>
</feature>
<name>W0SHX8_9PROT</name>
<dbReference type="InterPro" id="IPR021868">
    <property type="entry name" value="Alpha_2_Macroglob_MG3"/>
</dbReference>
<dbReference type="PANTHER" id="PTHR40094">
    <property type="entry name" value="ALPHA-2-MACROGLOBULIN HOMOLOG"/>
    <property type="match status" value="1"/>
</dbReference>
<organism evidence="5 6">
    <name type="scientific">Sulfuritalea hydrogenivorans sk43H</name>
    <dbReference type="NCBI Taxonomy" id="1223802"/>
    <lineage>
        <taxon>Bacteria</taxon>
        <taxon>Pseudomonadati</taxon>
        <taxon>Pseudomonadota</taxon>
        <taxon>Betaproteobacteria</taxon>
        <taxon>Nitrosomonadales</taxon>
        <taxon>Sterolibacteriaceae</taxon>
        <taxon>Sulfuritalea</taxon>
    </lineage>
</organism>
<feature type="domain" description="Alpha-2-macroglobulin" evidence="4">
    <location>
        <begin position="1216"/>
        <end position="1304"/>
    </location>
</feature>
<dbReference type="HOGENOM" id="CLU_233129_0_0_4"/>
<gene>
    <name evidence="5" type="ORF">SUTH_03256</name>
</gene>
<dbReference type="Proteomes" id="UP000031637">
    <property type="component" value="Chromosome"/>
</dbReference>
<dbReference type="Pfam" id="PF17973">
    <property type="entry name" value="bMG10"/>
    <property type="match status" value="1"/>
</dbReference>
<dbReference type="InterPro" id="IPR051802">
    <property type="entry name" value="YfhM-like"/>
</dbReference>
<feature type="signal peptide" evidence="2">
    <location>
        <begin position="1"/>
        <end position="19"/>
    </location>
</feature>
<dbReference type="InterPro" id="IPR041246">
    <property type="entry name" value="Bact_MG10"/>
</dbReference>
<dbReference type="SMART" id="SM01360">
    <property type="entry name" value="A2M"/>
    <property type="match status" value="1"/>
</dbReference>
<dbReference type="SMART" id="SM01359">
    <property type="entry name" value="A2M_N_2"/>
    <property type="match status" value="1"/>
</dbReference>
<evidence type="ECO:0000259" key="3">
    <source>
        <dbReference type="SMART" id="SM01359"/>
    </source>
</evidence>
<sequence>MPKRAAALLCLTLSFAADAAWVQQFTPQELVDQQTRATVVFSTDMVPLGRPDAAAPFRVDCGAVKGSGRWADPRTWTWQLERALLPGERCQFEVKADFRAVNGEDINGKTGYRFFAPGPWPRAIHPAPGGGIEEDQAFVITPAGPVKAASVEQNVWCEADGVGNRIPARLVPEPQRREIFAATHRGGRNEIVVACSERLPAGVKMKLVWGKGVEAENGAKSTKEESFIYPVREPFRATLSCEREKAGAPCSPLSNITLEFSAQVDATLRGKMRLITPEGERLPVDTDKSDSRRQNTARSFVFARPFAQNAELRLELPAGIKDEAGRPLANATSFPLKFTTATLPPLAKFPGDFGIVELKEGGVLPVTLRNIEAKLDLRERRLTEDAEVIAAMQAIVRFNKQTKKVKLLRDGKPEDYEDPHYARELSYLAQQPGVGKRELPKPGGSAEFEVVGIPLAKPGYHIVEVESRLLGAALLSSARPMYVRAAALVTNMAVHFKSGRDNALVWVTALDSGKPVANAEVRVSSCKGTLLWSGKTDTQGRALADRALAEQNCDGASFLFISARQNDDYSFARSDWHEGIEPWRFGVNTWGEGSGPRLIHTVFDRTLLRPSQTVSMKHIARERGSRGMSLPDPATLPERAVIRHDSGAEYKLALVWDAQGVALSQWKIPDAAKRGSYAVTLEGGKGGRGGRETGEFRVSDFRLPVFTGSVQGVTSRHVAPKSVPLALGLSFINGGAAKAHPVQVSATLRPTWPSWPGHDGYRFSVDFSEAGLAAFGIDNGREREQLILDKRELTLDRAGAGKLDVAIANKPRGPAEIYAEMSFNDPNGEIQTIRGTVPLWPAAVALGMKIPDWSSPSDKGRVDLLTLDLDGKPLAGQELSVTAKRRISHSHRRRIVGGFYAYENREEFADLGTVCSGKSDARGILRCEPKVAGSGEIFLLAETRDGQGNVTRSGASYWATGNGDDPWFTAGNQDRIDVVPEQRGYKAGDTARFRVHTPFRDATALISVEAGGVIETFVRPLSRFKPVIEIPVKGEWAPNVFVSVLVVRGRVEPLKWYSLFQWGWREPAAWFREWWNPQQPTAMVDLAKPAWRIGLAELNVGTESLRLKVDVLPERADYRPREEATVRLKVTAPEGKPLPAGTELAFAAVDQALLELRPNESWKLLEAMTPRRGYEVITSTAQSQVLGKRHYGRKAVPPGGGGGRAPARELFDTLLSWQPRVKVGADGTAMVKLPINDSLTEFKLVGIASAGASLFGTGSAAVRTRQDLQLISGLPPLVREKDRYQALLTVRNGTARAMTVNVTARAGMQALEAKEVKLDAEGAAEINWSAQAPENATSLAWEFEASEKTDSNKNPGRDRLKITQRIEPAVPVTVQQASFARVDGRLEMPVAMPQGALPGRGGIEVGLSPKLSTPPPGLKRYFEDYPFSCLEQKASIAVGLKDEKRWKEVVESLPALLDGNGLARYFASESATSAGSVTLTAYLLDVSQASGLALPAELKTRMEDGLTGFVEVRFKAPVWSPAQTDAQLAAKLLALEALTRGGRKPVKAAAALDVELLRLPTSALIDWYLVVKRLADLPQRAEKLAASERELRNRLSYGGGRLTFTTEKGDYWWWMMVSGDSNTFRLIEAVMDDAGWRDDLPKLLRGALERQVRGRWFTTTANAWAAIALDQYGRRFEKEAVAGTTRGSLGAASAEHRWKGSDDKPLLALPWPTGEGKLAVTHEGSGKPWASIQALAAIPADEPRAFGYRVTRHVTPLQEKEQGKVSRGDLWRVTLSVEAEQDMTWVVVSDPIPAGSRILGEGDGRDSRIATMDEDLRSRRVWPSFIERTFANFRAYYEVAPRGRFQIDYTLRINNAGEFALPPTRVEAMYAPDVFGEVPNGKVVVGN</sequence>
<dbReference type="Pfam" id="PF07703">
    <property type="entry name" value="A2M_BRD"/>
    <property type="match status" value="1"/>
</dbReference>
<dbReference type="Pfam" id="PF11974">
    <property type="entry name" value="bMG3"/>
    <property type="match status" value="1"/>
</dbReference>